<accession>A0ACB7RTI5</accession>
<dbReference type="Proteomes" id="UP000821845">
    <property type="component" value="Chromosome 7"/>
</dbReference>
<reference evidence="1" key="1">
    <citation type="submission" date="2020-05" db="EMBL/GenBank/DDBJ databases">
        <title>Large-scale comparative analyses of tick genomes elucidate their genetic diversity and vector capacities.</title>
        <authorList>
            <person name="Jia N."/>
            <person name="Wang J."/>
            <person name="Shi W."/>
            <person name="Du L."/>
            <person name="Sun Y."/>
            <person name="Zhan W."/>
            <person name="Jiang J."/>
            <person name="Wang Q."/>
            <person name="Zhang B."/>
            <person name="Ji P."/>
            <person name="Sakyi L.B."/>
            <person name="Cui X."/>
            <person name="Yuan T."/>
            <person name="Jiang B."/>
            <person name="Yang W."/>
            <person name="Lam T.T.-Y."/>
            <person name="Chang Q."/>
            <person name="Ding S."/>
            <person name="Wang X."/>
            <person name="Zhu J."/>
            <person name="Ruan X."/>
            <person name="Zhao L."/>
            <person name="Wei J."/>
            <person name="Que T."/>
            <person name="Du C."/>
            <person name="Cheng J."/>
            <person name="Dai P."/>
            <person name="Han X."/>
            <person name="Huang E."/>
            <person name="Gao Y."/>
            <person name="Liu J."/>
            <person name="Shao H."/>
            <person name="Ye R."/>
            <person name="Li L."/>
            <person name="Wei W."/>
            <person name="Wang X."/>
            <person name="Wang C."/>
            <person name="Yang T."/>
            <person name="Huo Q."/>
            <person name="Li W."/>
            <person name="Guo W."/>
            <person name="Chen H."/>
            <person name="Zhou L."/>
            <person name="Ni X."/>
            <person name="Tian J."/>
            <person name="Zhou Y."/>
            <person name="Sheng Y."/>
            <person name="Liu T."/>
            <person name="Pan Y."/>
            <person name="Xia L."/>
            <person name="Li J."/>
            <person name="Zhao F."/>
            <person name="Cao W."/>
        </authorList>
    </citation>
    <scope>NUCLEOTIDE SEQUENCE</scope>
    <source>
        <strain evidence="1">Hyas-2018</strain>
    </source>
</reference>
<comment type="caution">
    <text evidence="1">The sequence shown here is derived from an EMBL/GenBank/DDBJ whole genome shotgun (WGS) entry which is preliminary data.</text>
</comment>
<protein>
    <submittedName>
        <fullName evidence="1">Uncharacterized protein</fullName>
    </submittedName>
</protein>
<evidence type="ECO:0000313" key="1">
    <source>
        <dbReference type="EMBL" id="KAH6926237.1"/>
    </source>
</evidence>
<proteinExistence type="predicted"/>
<organism evidence="1 2">
    <name type="scientific">Hyalomma asiaticum</name>
    <name type="common">Tick</name>
    <dbReference type="NCBI Taxonomy" id="266040"/>
    <lineage>
        <taxon>Eukaryota</taxon>
        <taxon>Metazoa</taxon>
        <taxon>Ecdysozoa</taxon>
        <taxon>Arthropoda</taxon>
        <taxon>Chelicerata</taxon>
        <taxon>Arachnida</taxon>
        <taxon>Acari</taxon>
        <taxon>Parasitiformes</taxon>
        <taxon>Ixodida</taxon>
        <taxon>Ixodoidea</taxon>
        <taxon>Ixodidae</taxon>
        <taxon>Hyalomminae</taxon>
        <taxon>Hyalomma</taxon>
    </lineage>
</organism>
<sequence>MVVSSHSRGRGVATLVSRRYTYLSRDLGEVADGIEYVMTEILMNSPKKGLRRNSLFILNIYCSPSYRRARADSLLKRAVSMAGSYPLVVVGDFNAPHSVWGYAYDTPKGRELWQTATEADLTLITDKDFPTRRGNSTCRDTTPDLTFVKNIGEVKWVNTALDLGSDHYVIEVSFAIARFRTRKFKVVDWDVFRKVRAERAPTAGTDFEETSGLNCTSHPFPAICTPHTTSVDVGPGVELCSRMSVASTLRQAS</sequence>
<dbReference type="EMBL" id="CM023487">
    <property type="protein sequence ID" value="KAH6926237.1"/>
    <property type="molecule type" value="Genomic_DNA"/>
</dbReference>
<evidence type="ECO:0000313" key="2">
    <source>
        <dbReference type="Proteomes" id="UP000821845"/>
    </source>
</evidence>
<gene>
    <name evidence="1" type="ORF">HPB50_015912</name>
</gene>
<keyword evidence="2" id="KW-1185">Reference proteome</keyword>
<name>A0ACB7RTI5_HYAAI</name>